<dbReference type="KEGG" id="drt:Dret_2227"/>
<reference evidence="10 11" key="2">
    <citation type="journal article" date="2010" name="Stand. Genomic Sci.">
        <title>Complete genome sequence of Desulfohalobium retbaense type strain (HR(100)).</title>
        <authorList>
            <person name="Spring S."/>
            <person name="Nolan M."/>
            <person name="Lapidus A."/>
            <person name="Glavina Del Rio T."/>
            <person name="Copeland A."/>
            <person name="Tice H."/>
            <person name="Cheng J.F."/>
            <person name="Lucas S."/>
            <person name="Land M."/>
            <person name="Chen F."/>
            <person name="Bruce D."/>
            <person name="Goodwin L."/>
            <person name="Pitluck S."/>
            <person name="Ivanova N."/>
            <person name="Mavromatis K."/>
            <person name="Mikhailova N."/>
            <person name="Pati A."/>
            <person name="Chen A."/>
            <person name="Palaniappan K."/>
            <person name="Hauser L."/>
            <person name="Chang Y.J."/>
            <person name="Jeffries C.D."/>
            <person name="Munk C."/>
            <person name="Kiss H."/>
            <person name="Chain P."/>
            <person name="Han C."/>
            <person name="Brettin T."/>
            <person name="Detter J.C."/>
            <person name="Schuler E."/>
            <person name="Goker M."/>
            <person name="Rohde M."/>
            <person name="Bristow J."/>
            <person name="Eisen J.A."/>
            <person name="Markowitz V."/>
            <person name="Hugenholtz P."/>
            <person name="Kyrpides N.C."/>
            <person name="Klenk H.P."/>
        </authorList>
    </citation>
    <scope>NUCLEOTIDE SEQUENCE [LARGE SCALE GENOMIC DNA]</scope>
    <source>
        <strain evidence="10 11">DSM 5692</strain>
    </source>
</reference>
<feature type="domain" description="UDP N-acetylglucosamine O-acyltransferase C-terminal" evidence="9">
    <location>
        <begin position="177"/>
        <end position="258"/>
    </location>
</feature>
<dbReference type="EMBL" id="CP001734">
    <property type="protein sequence ID" value="ACV69511.1"/>
    <property type="molecule type" value="Genomic_DNA"/>
</dbReference>
<gene>
    <name evidence="8" type="primary">lpxA</name>
    <name evidence="10" type="ordered locus">Dret_2227</name>
</gene>
<dbReference type="Gene3D" id="2.160.10.10">
    <property type="entry name" value="Hexapeptide repeat proteins"/>
    <property type="match status" value="1"/>
</dbReference>
<accession>C8X514</accession>
<dbReference type="Pfam" id="PF00132">
    <property type="entry name" value="Hexapep"/>
    <property type="match status" value="1"/>
</dbReference>
<comment type="subunit">
    <text evidence="8">Homotrimer.</text>
</comment>
<dbReference type="PROSITE" id="PS00101">
    <property type="entry name" value="HEXAPEP_TRANSFERASES"/>
    <property type="match status" value="1"/>
</dbReference>
<evidence type="ECO:0000256" key="2">
    <source>
        <dbReference type="ARBA" id="ARBA00022516"/>
    </source>
</evidence>
<dbReference type="CDD" id="cd03351">
    <property type="entry name" value="LbH_UDP-GlcNAc_AT"/>
    <property type="match status" value="1"/>
</dbReference>
<dbReference type="GO" id="GO:0005737">
    <property type="term" value="C:cytoplasm"/>
    <property type="evidence" value="ECO:0007669"/>
    <property type="project" value="UniProtKB-SubCell"/>
</dbReference>
<evidence type="ECO:0000256" key="7">
    <source>
        <dbReference type="ARBA" id="ARBA00023315"/>
    </source>
</evidence>
<dbReference type="OrthoDB" id="9807278at2"/>
<dbReference type="PIRSF" id="PIRSF000456">
    <property type="entry name" value="UDP-GlcNAc_acltr"/>
    <property type="match status" value="1"/>
</dbReference>
<dbReference type="RefSeq" id="WP_015752652.1">
    <property type="nucleotide sequence ID" value="NC_013223.1"/>
</dbReference>
<evidence type="ECO:0000313" key="10">
    <source>
        <dbReference type="EMBL" id="ACV69511.1"/>
    </source>
</evidence>
<keyword evidence="6 8" id="KW-0443">Lipid metabolism</keyword>
<dbReference type="GO" id="GO:0009245">
    <property type="term" value="P:lipid A biosynthetic process"/>
    <property type="evidence" value="ECO:0007669"/>
    <property type="project" value="UniProtKB-UniRule"/>
</dbReference>
<protein>
    <recommendedName>
        <fullName evidence="8">Acyl-[acyl-carrier-protein]--UDP-N-acetylglucosamine O-acyltransferase</fullName>
        <shortName evidence="8">UDP-N-acetylglucosamine acyltransferase</shortName>
        <ecNumber evidence="8">2.3.1.129</ecNumber>
    </recommendedName>
</protein>
<evidence type="ECO:0000256" key="8">
    <source>
        <dbReference type="HAMAP-Rule" id="MF_00387"/>
    </source>
</evidence>
<keyword evidence="3 8" id="KW-0441">Lipid A biosynthesis</keyword>
<dbReference type="NCBIfam" id="TIGR01852">
    <property type="entry name" value="lipid_A_lpxA"/>
    <property type="match status" value="1"/>
</dbReference>
<dbReference type="AlphaFoldDB" id="C8X514"/>
<keyword evidence="11" id="KW-1185">Reference proteome</keyword>
<evidence type="ECO:0000259" key="9">
    <source>
        <dbReference type="Pfam" id="PF13720"/>
    </source>
</evidence>
<dbReference type="eggNOG" id="COG1043">
    <property type="taxonomic scope" value="Bacteria"/>
</dbReference>
<comment type="function">
    <text evidence="8">Involved in the biosynthesis of lipid A, a phosphorylated glycolipid that anchors the lipopolysaccharide to the outer membrane of the cell.</text>
</comment>
<reference evidence="11" key="1">
    <citation type="submission" date="2009-09" db="EMBL/GenBank/DDBJ databases">
        <title>The complete chromosome of Desulfohalobium retbaense DSM 5692.</title>
        <authorList>
            <consortium name="US DOE Joint Genome Institute (JGI-PGF)"/>
            <person name="Lucas S."/>
            <person name="Copeland A."/>
            <person name="Lapidus A."/>
            <person name="Glavina del Rio T."/>
            <person name="Dalin E."/>
            <person name="Tice H."/>
            <person name="Bruce D."/>
            <person name="Goodwin L."/>
            <person name="Pitluck S."/>
            <person name="Kyrpides N."/>
            <person name="Mavromatis K."/>
            <person name="Ivanova N."/>
            <person name="Mikhailova N."/>
            <person name="Munk A.C."/>
            <person name="Brettin T."/>
            <person name="Detter J.C."/>
            <person name="Han C."/>
            <person name="Tapia R."/>
            <person name="Larimer F."/>
            <person name="Land M."/>
            <person name="Hauser L."/>
            <person name="Markowitz V."/>
            <person name="Cheng J.-F."/>
            <person name="Hugenholtz P."/>
            <person name="Woyke T."/>
            <person name="Wu D."/>
            <person name="Spring S."/>
            <person name="Klenk H.-P."/>
            <person name="Eisen J.A."/>
        </authorList>
    </citation>
    <scope>NUCLEOTIDE SEQUENCE [LARGE SCALE GENOMIC DNA]</scope>
    <source>
        <strain evidence="11">DSM 5692</strain>
    </source>
</reference>
<dbReference type="GO" id="GO:0016020">
    <property type="term" value="C:membrane"/>
    <property type="evidence" value="ECO:0007669"/>
    <property type="project" value="GOC"/>
</dbReference>
<sequence>MSAQIHETAIVHPEAHLAEDVVVGPYCVIEADVSIGQRTRLDAFAQIKSHTVLGADNHVHSYACVGGIPQDLKFHGEKTVLEIGDRNTIREYATLNRGTGDGGGVTRVGSDCLLMAYSHVAHDCQVADGVILANAATLAGHVEIGHHSVVGGLSAVHQFVCIGEFAFIGGKTGVAQDVPPYVLAAGERATMRGLNLVGLKRRGFNKEALQGLRKTYSLVFRSGQGRQETLDQALEQWGENEEVRRFVDFIRQSERGVIPQERDTRG</sequence>
<evidence type="ECO:0000256" key="5">
    <source>
        <dbReference type="ARBA" id="ARBA00022737"/>
    </source>
</evidence>
<keyword evidence="4 8" id="KW-0808">Transferase</keyword>
<keyword evidence="7 8" id="KW-0012">Acyltransferase</keyword>
<comment type="subcellular location">
    <subcellularLocation>
        <location evidence="8">Cytoplasm</location>
    </subcellularLocation>
</comment>
<keyword evidence="2 8" id="KW-0444">Lipid biosynthesis</keyword>
<dbReference type="InterPro" id="IPR018357">
    <property type="entry name" value="Hexapep_transf_CS"/>
</dbReference>
<proteinExistence type="inferred from homology"/>
<dbReference type="HOGENOM" id="CLU_061249_0_0_7"/>
<dbReference type="InterPro" id="IPR010137">
    <property type="entry name" value="Lipid_A_LpxA"/>
</dbReference>
<dbReference type="Gene3D" id="1.20.1180.10">
    <property type="entry name" value="Udp N-acetylglucosamine O-acyltransferase, C-terminal domain"/>
    <property type="match status" value="1"/>
</dbReference>
<dbReference type="Proteomes" id="UP000001052">
    <property type="component" value="Chromosome"/>
</dbReference>
<comment type="pathway">
    <text evidence="8">Glycolipid biosynthesis; lipid IV(A) biosynthesis; lipid IV(A) from (3R)-3-hydroxytetradecanoyl-[acyl-carrier-protein] and UDP-N-acetyl-alpha-D-glucosamine: step 1/6.</text>
</comment>
<comment type="catalytic activity">
    <reaction evidence="8">
        <text>a (3R)-hydroxyacyl-[ACP] + UDP-N-acetyl-alpha-D-glucosamine = a UDP-3-O-[(3R)-3-hydroxyacyl]-N-acetyl-alpha-D-glucosamine + holo-[ACP]</text>
        <dbReference type="Rhea" id="RHEA:67812"/>
        <dbReference type="Rhea" id="RHEA-COMP:9685"/>
        <dbReference type="Rhea" id="RHEA-COMP:9945"/>
        <dbReference type="ChEBI" id="CHEBI:57705"/>
        <dbReference type="ChEBI" id="CHEBI:64479"/>
        <dbReference type="ChEBI" id="CHEBI:78827"/>
        <dbReference type="ChEBI" id="CHEBI:173225"/>
        <dbReference type="EC" id="2.3.1.129"/>
    </reaction>
</comment>
<keyword evidence="1 8" id="KW-0963">Cytoplasm</keyword>
<evidence type="ECO:0000256" key="3">
    <source>
        <dbReference type="ARBA" id="ARBA00022556"/>
    </source>
</evidence>
<dbReference type="NCBIfam" id="NF003657">
    <property type="entry name" value="PRK05289.1"/>
    <property type="match status" value="1"/>
</dbReference>
<dbReference type="UniPathway" id="UPA00359">
    <property type="reaction ID" value="UER00477"/>
</dbReference>
<dbReference type="PANTHER" id="PTHR43480">
    <property type="entry name" value="ACYL-[ACYL-CARRIER-PROTEIN]--UDP-N-ACETYLGLUCOSAMINE O-ACYLTRANSFERASE"/>
    <property type="match status" value="1"/>
</dbReference>
<dbReference type="HAMAP" id="MF_00387">
    <property type="entry name" value="LpxA"/>
    <property type="match status" value="1"/>
</dbReference>
<dbReference type="InterPro" id="IPR029098">
    <property type="entry name" value="Acetyltransf_C"/>
</dbReference>
<dbReference type="PANTHER" id="PTHR43480:SF1">
    <property type="entry name" value="ACYL-[ACYL-CARRIER-PROTEIN]--UDP-N-ACETYLGLUCOSAMINE O-ACYLTRANSFERASE, MITOCHONDRIAL-RELATED"/>
    <property type="match status" value="1"/>
</dbReference>
<dbReference type="InterPro" id="IPR001451">
    <property type="entry name" value="Hexapep"/>
</dbReference>
<keyword evidence="5 8" id="KW-0677">Repeat</keyword>
<dbReference type="Pfam" id="PF13720">
    <property type="entry name" value="Acetyltransf_11"/>
    <property type="match status" value="1"/>
</dbReference>
<evidence type="ECO:0000313" key="11">
    <source>
        <dbReference type="Proteomes" id="UP000001052"/>
    </source>
</evidence>
<dbReference type="InterPro" id="IPR037157">
    <property type="entry name" value="Acetyltransf_C_sf"/>
</dbReference>
<dbReference type="InterPro" id="IPR011004">
    <property type="entry name" value="Trimer_LpxA-like_sf"/>
</dbReference>
<organism evidence="10 11">
    <name type="scientific">Desulfohalobium retbaense (strain ATCC 49708 / DSM 5692 / JCM 16813 / HR100)</name>
    <dbReference type="NCBI Taxonomy" id="485915"/>
    <lineage>
        <taxon>Bacteria</taxon>
        <taxon>Pseudomonadati</taxon>
        <taxon>Thermodesulfobacteriota</taxon>
        <taxon>Desulfovibrionia</taxon>
        <taxon>Desulfovibrionales</taxon>
        <taxon>Desulfohalobiaceae</taxon>
        <taxon>Desulfohalobium</taxon>
    </lineage>
</organism>
<dbReference type="EC" id="2.3.1.129" evidence="8"/>
<name>C8X514_DESRD</name>
<dbReference type="GO" id="GO:0008780">
    <property type="term" value="F:acyl-[acyl-carrier-protein]-UDP-N-acetylglucosamine O-acyltransferase activity"/>
    <property type="evidence" value="ECO:0007669"/>
    <property type="project" value="UniProtKB-UniRule"/>
</dbReference>
<dbReference type="STRING" id="485915.Dret_2227"/>
<evidence type="ECO:0000256" key="1">
    <source>
        <dbReference type="ARBA" id="ARBA00022490"/>
    </source>
</evidence>
<evidence type="ECO:0000256" key="4">
    <source>
        <dbReference type="ARBA" id="ARBA00022679"/>
    </source>
</evidence>
<evidence type="ECO:0000256" key="6">
    <source>
        <dbReference type="ARBA" id="ARBA00023098"/>
    </source>
</evidence>
<dbReference type="SUPFAM" id="SSF51161">
    <property type="entry name" value="Trimeric LpxA-like enzymes"/>
    <property type="match status" value="1"/>
</dbReference>
<comment type="similarity">
    <text evidence="8">Belongs to the transferase hexapeptide repeat family. LpxA subfamily.</text>
</comment>